<evidence type="ECO:0008006" key="2">
    <source>
        <dbReference type="Google" id="ProtNLM"/>
    </source>
</evidence>
<proteinExistence type="predicted"/>
<dbReference type="InterPro" id="IPR021241">
    <property type="entry name" value="CsiV"/>
</dbReference>
<dbReference type="EMBL" id="UOFO01000143">
    <property type="protein sequence ID" value="VAW88276.1"/>
    <property type="molecule type" value="Genomic_DNA"/>
</dbReference>
<sequence length="342" mass="39172">MLLRFSLLALLLLFSSSVTGEEKKEDAPRWFQFEIIIFEYADDKGFDSELWPEDPTLANYDAAQELLPASVLPLFTKPQPLSELDIPLDLPAHDDTIETSELRPETELVVPSLDVNAQNNLANALPSKNNRAIEITPERPFMLLAETDRSLNNLAAEFNRKSEYKLLYHQAWRQPVAKPGKATAIRTSSLTGNLDHLLGVYDLHQEKNLSLSEDHPIILRPPELEIDGMITPSLNRYLHLKLQLVYRKRLLIEMTEQETMNSLQDDFLISSLSEDETLIDIESVETHRYQNFSMETKRRMRSKQLHYFDHPLFGVLALITPYELAVNSEVDDADEGTLMLPE</sequence>
<organism evidence="1">
    <name type="scientific">hydrothermal vent metagenome</name>
    <dbReference type="NCBI Taxonomy" id="652676"/>
    <lineage>
        <taxon>unclassified sequences</taxon>
        <taxon>metagenomes</taxon>
        <taxon>ecological metagenomes</taxon>
    </lineage>
</organism>
<gene>
    <name evidence="1" type="ORF">MNBD_GAMMA16-657</name>
</gene>
<protein>
    <recommendedName>
        <fullName evidence="2">Peptidoglycan-binding protein CsiV</fullName>
    </recommendedName>
</protein>
<evidence type="ECO:0000313" key="1">
    <source>
        <dbReference type="EMBL" id="VAW88276.1"/>
    </source>
</evidence>
<accession>A0A3B1A5V1</accession>
<reference evidence="1" key="1">
    <citation type="submission" date="2018-06" db="EMBL/GenBank/DDBJ databases">
        <authorList>
            <person name="Zhirakovskaya E."/>
        </authorList>
    </citation>
    <scope>NUCLEOTIDE SEQUENCE</scope>
</reference>
<dbReference type="AlphaFoldDB" id="A0A3B1A5V1"/>
<dbReference type="Pfam" id="PF10972">
    <property type="entry name" value="CsiV"/>
    <property type="match status" value="1"/>
</dbReference>
<name>A0A3B1A5V1_9ZZZZ</name>